<keyword evidence="1" id="KW-0472">Membrane</keyword>
<dbReference type="Pfam" id="PF14030">
    <property type="entry name" value="DUF4245"/>
    <property type="match status" value="1"/>
</dbReference>
<dbReference type="EMBL" id="JBHSZO010000027">
    <property type="protein sequence ID" value="MFC7219957.1"/>
    <property type="molecule type" value="Genomic_DNA"/>
</dbReference>
<organism evidence="2 3">
    <name type="scientific">Streptomyces polyrhachis</name>
    <dbReference type="NCBI Taxonomy" id="1282885"/>
    <lineage>
        <taxon>Bacteria</taxon>
        <taxon>Bacillati</taxon>
        <taxon>Actinomycetota</taxon>
        <taxon>Actinomycetes</taxon>
        <taxon>Kitasatosporales</taxon>
        <taxon>Streptomycetaceae</taxon>
        <taxon>Streptomyces</taxon>
    </lineage>
</organism>
<feature type="transmembrane region" description="Helical" evidence="1">
    <location>
        <begin position="18"/>
        <end position="37"/>
    </location>
</feature>
<keyword evidence="3" id="KW-1185">Reference proteome</keyword>
<sequence length="181" mass="19453">MSQNPTPSRAARKNVRNLVLSLLVTCAFSGAMWLLFIPRDDGADPVRQVTYTQEATQVARIAPYTVLAPPVDAPTGVRATSVRYTEDAAYGPRWHVGFVTAAEHYVAVEQAAKDTDAFVRKVTFGARATDTVEHIGGADWVRYEGPKYDALVKHDAKGVTVVTGTAPAAQLKAMAAALRPA</sequence>
<evidence type="ECO:0000313" key="3">
    <source>
        <dbReference type="Proteomes" id="UP001596413"/>
    </source>
</evidence>
<keyword evidence="1" id="KW-1133">Transmembrane helix</keyword>
<comment type="caution">
    <text evidence="2">The sequence shown here is derived from an EMBL/GenBank/DDBJ whole genome shotgun (WGS) entry which is preliminary data.</text>
</comment>
<dbReference type="RefSeq" id="WP_386416240.1">
    <property type="nucleotide sequence ID" value="NZ_JBHSZO010000027.1"/>
</dbReference>
<protein>
    <submittedName>
        <fullName evidence="2">DUF4245 domain-containing protein</fullName>
    </submittedName>
</protein>
<dbReference type="InterPro" id="IPR025339">
    <property type="entry name" value="DUF4245"/>
</dbReference>
<gene>
    <name evidence="2" type="ORF">ACFQLX_17560</name>
</gene>
<proteinExistence type="predicted"/>
<accession>A0ABW2GM23</accession>
<evidence type="ECO:0000313" key="2">
    <source>
        <dbReference type="EMBL" id="MFC7219957.1"/>
    </source>
</evidence>
<evidence type="ECO:0000256" key="1">
    <source>
        <dbReference type="SAM" id="Phobius"/>
    </source>
</evidence>
<keyword evidence="1" id="KW-0812">Transmembrane</keyword>
<dbReference type="Proteomes" id="UP001596413">
    <property type="component" value="Unassembled WGS sequence"/>
</dbReference>
<name>A0ABW2GM23_9ACTN</name>
<reference evidence="3" key="1">
    <citation type="journal article" date="2019" name="Int. J. Syst. Evol. Microbiol.">
        <title>The Global Catalogue of Microorganisms (GCM) 10K type strain sequencing project: providing services to taxonomists for standard genome sequencing and annotation.</title>
        <authorList>
            <consortium name="The Broad Institute Genomics Platform"/>
            <consortium name="The Broad Institute Genome Sequencing Center for Infectious Disease"/>
            <person name="Wu L."/>
            <person name="Ma J."/>
        </authorList>
    </citation>
    <scope>NUCLEOTIDE SEQUENCE [LARGE SCALE GENOMIC DNA]</scope>
    <source>
        <strain evidence="3">CGMCC 1.13681</strain>
    </source>
</reference>